<keyword evidence="15" id="KW-1185">Reference proteome</keyword>
<dbReference type="OrthoDB" id="66881at2759"/>
<evidence type="ECO:0000256" key="6">
    <source>
        <dbReference type="ARBA" id="ARBA00022630"/>
    </source>
</evidence>
<dbReference type="InterPro" id="IPR050775">
    <property type="entry name" value="FAD-binding_Monooxygenases"/>
</dbReference>
<evidence type="ECO:0000313" key="15">
    <source>
        <dbReference type="Proteomes" id="UP000756132"/>
    </source>
</evidence>
<dbReference type="RefSeq" id="XP_047765392.1">
    <property type="nucleotide sequence ID" value="XM_047910548.1"/>
</dbReference>
<evidence type="ECO:0000256" key="5">
    <source>
        <dbReference type="ARBA" id="ARBA00012881"/>
    </source>
</evidence>
<dbReference type="InterPro" id="IPR025700">
    <property type="entry name" value="Lys/Orn_oxygenase"/>
</dbReference>
<comment type="catalytic activity">
    <reaction evidence="12">
        <text>L-ornithine + NADH + O2 = N(5)-hydroxy-L-ornithine + NAD(+) + H2O</text>
        <dbReference type="Rhea" id="RHEA:41512"/>
        <dbReference type="ChEBI" id="CHEBI:15377"/>
        <dbReference type="ChEBI" id="CHEBI:15379"/>
        <dbReference type="ChEBI" id="CHEBI:46911"/>
        <dbReference type="ChEBI" id="CHEBI:57540"/>
        <dbReference type="ChEBI" id="CHEBI:57945"/>
        <dbReference type="ChEBI" id="CHEBI:78275"/>
        <dbReference type="EC" id="1.14.13.196"/>
    </reaction>
</comment>
<comment type="pathway">
    <text evidence="2">Siderophore biosynthesis.</text>
</comment>
<feature type="region of interest" description="Disordered" evidence="13">
    <location>
        <begin position="530"/>
        <end position="549"/>
    </location>
</feature>
<feature type="compositionally biased region" description="Basic and acidic residues" evidence="13">
    <location>
        <begin position="530"/>
        <end position="541"/>
    </location>
</feature>
<evidence type="ECO:0000256" key="9">
    <source>
        <dbReference type="ARBA" id="ARBA00023002"/>
    </source>
</evidence>
<keyword evidence="7" id="KW-0274">FAD</keyword>
<evidence type="ECO:0000256" key="12">
    <source>
        <dbReference type="ARBA" id="ARBA00049248"/>
    </source>
</evidence>
<dbReference type="PANTHER" id="PTHR43098:SF3">
    <property type="entry name" value="L-ORNITHINE N(5)-MONOOXYGENASE-RELATED"/>
    <property type="match status" value="1"/>
</dbReference>
<sequence length="549" mass="62027">MSVPSNVPDYDVIVVGGGFSGCCLLKLLREQGFSVLLLEANSRLGGVWAWTHYPGARVDSELPYYGYSDPAIWSTWTWTERFSSNQELRGYFDHVDQVWDLSRDVSYNTKVTGAQWSDESATWLISTGEGQPQYRCTWFVSAIGTSSKPYVPNIRNLESFQGTMVHSSDWPETGIDIAGKRVAIIGAGSTGVQIMQESAKIASRVVQYSKTPNYALPMRQRPIHEEEIYTTKAHIPYLFQACRTTRIGLPVSNTGKKTFDVSDEERQAIWEDTWKRGGFNWSQGGFIDTVFDTKANRAAYDFWCKKTRARIIDPVKADILAPREPPYWILTKRPSLEQDYFEMCDRPNVELTNTPILEFSESGIVTEDGQVREFDVVALCTGYDAVTGGLRAMNIKGRDGLDLDEKWKDGIQTHLGMVVNGFPNMFMAYGPQAPTSLTNGPPFIEIQSEWIVQTLCRQREEKIVALEPKLEKEEAWRQTVAKLANSTLLSKTKSWYTGSNVPGKRNEFLLYIGGIPQWKEECDRALEGWDGFDNKQRKDSHQSGVKVAT</sequence>
<protein>
    <recommendedName>
        <fullName evidence="5">L-ornithine N(5)-monooxygenase [NAD(P)H]</fullName>
        <ecNumber evidence="5">1.14.13.196</ecNumber>
    </recommendedName>
</protein>
<evidence type="ECO:0000256" key="13">
    <source>
        <dbReference type="SAM" id="MobiDB-lite"/>
    </source>
</evidence>
<dbReference type="InterPro" id="IPR036188">
    <property type="entry name" value="FAD/NAD-bd_sf"/>
</dbReference>
<evidence type="ECO:0000256" key="7">
    <source>
        <dbReference type="ARBA" id="ARBA00022827"/>
    </source>
</evidence>
<dbReference type="SUPFAM" id="SSF51905">
    <property type="entry name" value="FAD/NAD(P)-binding domain"/>
    <property type="match status" value="1"/>
</dbReference>
<dbReference type="PANTHER" id="PTHR43098">
    <property type="entry name" value="L-ORNITHINE N(5)-MONOOXYGENASE-RELATED"/>
    <property type="match status" value="1"/>
</dbReference>
<evidence type="ECO:0000256" key="3">
    <source>
        <dbReference type="ARBA" id="ARBA00007588"/>
    </source>
</evidence>
<dbReference type="KEGG" id="ffu:CLAFUR5_11400"/>
<dbReference type="PRINTS" id="PR00411">
    <property type="entry name" value="PNDRDTASEI"/>
</dbReference>
<evidence type="ECO:0000256" key="1">
    <source>
        <dbReference type="ARBA" id="ARBA00001974"/>
    </source>
</evidence>
<organism evidence="14 15">
    <name type="scientific">Passalora fulva</name>
    <name type="common">Tomato leaf mold</name>
    <name type="synonym">Cladosporium fulvum</name>
    <dbReference type="NCBI Taxonomy" id="5499"/>
    <lineage>
        <taxon>Eukaryota</taxon>
        <taxon>Fungi</taxon>
        <taxon>Dikarya</taxon>
        <taxon>Ascomycota</taxon>
        <taxon>Pezizomycotina</taxon>
        <taxon>Dothideomycetes</taxon>
        <taxon>Dothideomycetidae</taxon>
        <taxon>Mycosphaerellales</taxon>
        <taxon>Mycosphaerellaceae</taxon>
        <taxon>Fulvia</taxon>
    </lineage>
</organism>
<comment type="similarity">
    <text evidence="4">Belongs to the FAD-binding monooxygenase family.</text>
</comment>
<dbReference type="EMBL" id="CP090170">
    <property type="protein sequence ID" value="UJO21026.1"/>
    <property type="molecule type" value="Genomic_DNA"/>
</dbReference>
<evidence type="ECO:0000256" key="8">
    <source>
        <dbReference type="ARBA" id="ARBA00022857"/>
    </source>
</evidence>
<dbReference type="Pfam" id="PF13434">
    <property type="entry name" value="Lys_Orn_oxgnase"/>
    <property type="match status" value="1"/>
</dbReference>
<name>A0A9Q8USP9_PASFU</name>
<dbReference type="GeneID" id="71991278"/>
<dbReference type="Proteomes" id="UP000756132">
    <property type="component" value="Chromosome 8"/>
</dbReference>
<evidence type="ECO:0000256" key="2">
    <source>
        <dbReference type="ARBA" id="ARBA00004924"/>
    </source>
</evidence>
<dbReference type="EC" id="1.14.13.196" evidence="5"/>
<gene>
    <name evidence="14" type="ORF">CLAFUR5_11400</name>
</gene>
<reference evidence="14" key="1">
    <citation type="submission" date="2021-12" db="EMBL/GenBank/DDBJ databases">
        <authorList>
            <person name="Zaccaron A."/>
            <person name="Stergiopoulos I."/>
        </authorList>
    </citation>
    <scope>NUCLEOTIDE SEQUENCE</scope>
    <source>
        <strain evidence="14">Race5_Kim</strain>
    </source>
</reference>
<keyword evidence="9" id="KW-0560">Oxidoreductase</keyword>
<keyword evidence="6" id="KW-0285">Flavoprotein</keyword>
<dbReference type="GO" id="GO:0004497">
    <property type="term" value="F:monooxygenase activity"/>
    <property type="evidence" value="ECO:0007669"/>
    <property type="project" value="UniProtKB-KW"/>
</dbReference>
<proteinExistence type="inferred from homology"/>
<reference evidence="14" key="2">
    <citation type="journal article" date="2022" name="Microb. Genom.">
        <title>A chromosome-scale genome assembly of the tomato pathogen Cladosporium fulvum reveals a compartmentalized genome architecture and the presence of a dispensable chromosome.</title>
        <authorList>
            <person name="Zaccaron A.Z."/>
            <person name="Chen L.H."/>
            <person name="Samaras A."/>
            <person name="Stergiopoulos I."/>
        </authorList>
    </citation>
    <scope>NUCLEOTIDE SEQUENCE</scope>
    <source>
        <strain evidence="14">Race5_Kim</strain>
    </source>
</reference>
<dbReference type="Pfam" id="PF13450">
    <property type="entry name" value="NAD_binding_8"/>
    <property type="match status" value="1"/>
</dbReference>
<comment type="similarity">
    <text evidence="3">Belongs to the lysine N(6)-hydroxylase/L-ornithine N(5)-oxygenase family.</text>
</comment>
<dbReference type="Gene3D" id="3.50.50.60">
    <property type="entry name" value="FAD/NAD(P)-binding domain"/>
    <property type="match status" value="2"/>
</dbReference>
<comment type="catalytic activity">
    <reaction evidence="11">
        <text>L-ornithine + NADPH + O2 = N(5)-hydroxy-L-ornithine + NADP(+) + H2O</text>
        <dbReference type="Rhea" id="RHEA:41508"/>
        <dbReference type="ChEBI" id="CHEBI:15377"/>
        <dbReference type="ChEBI" id="CHEBI:15379"/>
        <dbReference type="ChEBI" id="CHEBI:46911"/>
        <dbReference type="ChEBI" id="CHEBI:57783"/>
        <dbReference type="ChEBI" id="CHEBI:58349"/>
        <dbReference type="ChEBI" id="CHEBI:78275"/>
        <dbReference type="EC" id="1.14.13.196"/>
    </reaction>
</comment>
<dbReference type="AlphaFoldDB" id="A0A9Q8USP9"/>
<dbReference type="OMA" id="REAYWER"/>
<evidence type="ECO:0000256" key="10">
    <source>
        <dbReference type="ARBA" id="ARBA00023033"/>
    </source>
</evidence>
<evidence type="ECO:0000256" key="4">
    <source>
        <dbReference type="ARBA" id="ARBA00010139"/>
    </source>
</evidence>
<keyword evidence="8" id="KW-0521">NADP</keyword>
<comment type="cofactor">
    <cofactor evidence="1">
        <name>FAD</name>
        <dbReference type="ChEBI" id="CHEBI:57692"/>
    </cofactor>
</comment>
<evidence type="ECO:0000313" key="14">
    <source>
        <dbReference type="EMBL" id="UJO21026.1"/>
    </source>
</evidence>
<accession>A0A9Q8USP9</accession>
<keyword evidence="10 14" id="KW-0503">Monooxygenase</keyword>
<evidence type="ECO:0000256" key="11">
    <source>
        <dbReference type="ARBA" id="ARBA00047598"/>
    </source>
</evidence>